<dbReference type="GO" id="GO:0046872">
    <property type="term" value="F:metal ion binding"/>
    <property type="evidence" value="ECO:0007669"/>
    <property type="project" value="UniProtKB-KW"/>
</dbReference>
<name>H1DEX8_9BACT</name>
<dbReference type="EC" id="2.5.1.72" evidence="3 11"/>
<dbReference type="Pfam" id="PF02445">
    <property type="entry name" value="NadA"/>
    <property type="match status" value="1"/>
</dbReference>
<evidence type="ECO:0000256" key="2">
    <source>
        <dbReference type="ARBA" id="ARBA00005065"/>
    </source>
</evidence>
<dbReference type="UniPathway" id="UPA00253">
    <property type="reaction ID" value="UER00327"/>
</dbReference>
<dbReference type="NCBIfam" id="NF006878">
    <property type="entry name" value="PRK09375.1-2"/>
    <property type="match status" value="1"/>
</dbReference>
<sequence length="308" mass="34880">MTHTEITDRIKQLKKEKNAVILAHYYTRPEVQDIADYLGDSLGLSQEAGKTKADIIVFCGVHFMAETASIISPDKKVLIPAQHAGCSLAESLTGYELREWKKANPEGIVVSYVNTTAEVKAWTDICCTSANALKVVESLPEDRKILFVPDKNLGAWIQKKTGRALELWQGDCCVHERITSEMILQKSQEYPEADILIHPESHCSHDDAILNLPQAYMYSTAGMIKHAFHSSKKQFIIATEIETIYKLKKDNTTKEFIPIHPQTICGQMKKVTLENVWEALEKEQYEVKVPEAIREKAKLPIERMLKIN</sequence>
<dbReference type="PANTHER" id="PTHR30573:SF0">
    <property type="entry name" value="QUINOLINATE SYNTHASE, CHLOROPLASTIC"/>
    <property type="match status" value="1"/>
</dbReference>
<accession>H1DEX8</accession>
<dbReference type="InterPro" id="IPR036094">
    <property type="entry name" value="NadA_sf"/>
</dbReference>
<comment type="cofactor">
    <cofactor evidence="1">
        <name>[4Fe-4S] cluster</name>
        <dbReference type="ChEBI" id="CHEBI:49883"/>
    </cofactor>
</comment>
<dbReference type="Proteomes" id="UP000004892">
    <property type="component" value="Unassembled WGS sequence"/>
</dbReference>
<keyword evidence="4" id="KW-0004">4Fe-4S</keyword>
<dbReference type="PANTHER" id="PTHR30573">
    <property type="entry name" value="QUINOLINATE SYNTHETASE A"/>
    <property type="match status" value="1"/>
</dbReference>
<evidence type="ECO:0000256" key="4">
    <source>
        <dbReference type="ARBA" id="ARBA00022485"/>
    </source>
</evidence>
<evidence type="ECO:0000256" key="3">
    <source>
        <dbReference type="ARBA" id="ARBA00012669"/>
    </source>
</evidence>
<dbReference type="NCBIfam" id="TIGR00550">
    <property type="entry name" value="nadA"/>
    <property type="match status" value="1"/>
</dbReference>
<dbReference type="EMBL" id="ADMC01000014">
    <property type="protein sequence ID" value="EHP49296.1"/>
    <property type="molecule type" value="Genomic_DNA"/>
</dbReference>
<evidence type="ECO:0000256" key="5">
    <source>
        <dbReference type="ARBA" id="ARBA00022490"/>
    </source>
</evidence>
<keyword evidence="13" id="KW-1185">Reference proteome</keyword>
<keyword evidence="7" id="KW-0808">Transferase</keyword>
<evidence type="ECO:0000256" key="8">
    <source>
        <dbReference type="ARBA" id="ARBA00022723"/>
    </source>
</evidence>
<keyword evidence="8" id="KW-0479">Metal-binding</keyword>
<evidence type="ECO:0000256" key="9">
    <source>
        <dbReference type="ARBA" id="ARBA00023004"/>
    </source>
</evidence>
<evidence type="ECO:0000256" key="1">
    <source>
        <dbReference type="ARBA" id="ARBA00001966"/>
    </source>
</evidence>
<dbReference type="HOGENOM" id="CLU_047382_0_0_10"/>
<protein>
    <recommendedName>
        <fullName evidence="3 11">Quinolinate synthase</fullName>
        <ecNumber evidence="3 11">2.5.1.72</ecNumber>
    </recommendedName>
</protein>
<keyword evidence="5" id="KW-0963">Cytoplasm</keyword>
<evidence type="ECO:0000313" key="13">
    <source>
        <dbReference type="Proteomes" id="UP000004892"/>
    </source>
</evidence>
<dbReference type="GO" id="GO:0008987">
    <property type="term" value="F:quinolinate synthetase A activity"/>
    <property type="evidence" value="ECO:0007669"/>
    <property type="project" value="UniProtKB-UniRule"/>
</dbReference>
<dbReference type="AlphaFoldDB" id="H1DEX8"/>
<dbReference type="Gene3D" id="3.40.50.10800">
    <property type="entry name" value="NadA-like"/>
    <property type="match status" value="3"/>
</dbReference>
<dbReference type="GeneID" id="98068421"/>
<comment type="pathway">
    <text evidence="2">Cofactor biosynthesis; NAD(+) biosynthesis; quinolinate from iminoaspartate: step 1/1.</text>
</comment>
<dbReference type="eggNOG" id="COG0379">
    <property type="taxonomic scope" value="Bacteria"/>
</dbReference>
<dbReference type="RefSeq" id="WP_009135962.1">
    <property type="nucleotide sequence ID" value="NZ_JH594596.1"/>
</dbReference>
<dbReference type="GO" id="GO:0034628">
    <property type="term" value="P:'de novo' NAD+ biosynthetic process from L-aspartate"/>
    <property type="evidence" value="ECO:0007669"/>
    <property type="project" value="TreeGrafter"/>
</dbReference>
<keyword evidence="10" id="KW-0411">Iron-sulfur</keyword>
<dbReference type="STRING" id="742817.HMPREF9449_00814"/>
<dbReference type="NCBIfam" id="NF006879">
    <property type="entry name" value="PRK09375.1-4"/>
    <property type="match status" value="1"/>
</dbReference>
<dbReference type="GO" id="GO:0051539">
    <property type="term" value="F:4 iron, 4 sulfur cluster binding"/>
    <property type="evidence" value="ECO:0007669"/>
    <property type="project" value="UniProtKB-KW"/>
</dbReference>
<evidence type="ECO:0000256" key="6">
    <source>
        <dbReference type="ARBA" id="ARBA00022642"/>
    </source>
</evidence>
<gene>
    <name evidence="12" type="ORF">HMPREF9449_00814</name>
</gene>
<dbReference type="FunFam" id="3.40.50.10800:FF:000003">
    <property type="entry name" value="Quinolinate synthase A"/>
    <property type="match status" value="1"/>
</dbReference>
<reference evidence="12 13" key="1">
    <citation type="submission" date="2012-01" db="EMBL/GenBank/DDBJ databases">
        <title>The Genome Sequence of Odoribacter laneus YIT 12061.</title>
        <authorList>
            <consortium name="The Broad Institute Genome Sequencing Platform"/>
            <person name="Earl A."/>
            <person name="Ward D."/>
            <person name="Feldgarden M."/>
            <person name="Gevers D."/>
            <person name="Morotomi M."/>
            <person name="Young S.K."/>
            <person name="Zeng Q."/>
            <person name="Gargeya S."/>
            <person name="Fitzgerald M."/>
            <person name="Haas B."/>
            <person name="Abouelleil A."/>
            <person name="Alvarado L."/>
            <person name="Arachchi H.M."/>
            <person name="Berlin A."/>
            <person name="Chapman S.B."/>
            <person name="Gearin G."/>
            <person name="Goldberg J."/>
            <person name="Griggs A."/>
            <person name="Gujja S."/>
            <person name="Hansen M."/>
            <person name="Heiman D."/>
            <person name="Howarth C."/>
            <person name="Larimer J."/>
            <person name="Lui A."/>
            <person name="MacDonald P.J.P."/>
            <person name="McCowen C."/>
            <person name="Montmayeur A."/>
            <person name="Murphy C."/>
            <person name="Neiman D."/>
            <person name="Pearson M."/>
            <person name="Priest M."/>
            <person name="Roberts A."/>
            <person name="Saif S."/>
            <person name="Shea T."/>
            <person name="Sisk P."/>
            <person name="Stolte C."/>
            <person name="Sykes S."/>
            <person name="Wortman J."/>
            <person name="Nusbaum C."/>
            <person name="Birren B."/>
        </authorList>
    </citation>
    <scope>NUCLEOTIDE SEQUENCE [LARGE SCALE GENOMIC DNA]</scope>
    <source>
        <strain evidence="12 13">YIT 12061</strain>
    </source>
</reference>
<organism evidence="12 13">
    <name type="scientific">Odoribacter laneus YIT 12061</name>
    <dbReference type="NCBI Taxonomy" id="742817"/>
    <lineage>
        <taxon>Bacteria</taxon>
        <taxon>Pseudomonadati</taxon>
        <taxon>Bacteroidota</taxon>
        <taxon>Bacteroidia</taxon>
        <taxon>Bacteroidales</taxon>
        <taxon>Odoribacteraceae</taxon>
        <taxon>Odoribacter</taxon>
    </lineage>
</organism>
<dbReference type="SUPFAM" id="SSF142754">
    <property type="entry name" value="NadA-like"/>
    <property type="match status" value="1"/>
</dbReference>
<proteinExistence type="predicted"/>
<evidence type="ECO:0000256" key="10">
    <source>
        <dbReference type="ARBA" id="ARBA00023014"/>
    </source>
</evidence>
<dbReference type="PATRIC" id="fig|742817.3.peg.869"/>
<evidence type="ECO:0000256" key="11">
    <source>
        <dbReference type="NCBIfam" id="TIGR00550"/>
    </source>
</evidence>
<dbReference type="InterPro" id="IPR003473">
    <property type="entry name" value="NadA"/>
</dbReference>
<keyword evidence="9" id="KW-0408">Iron</keyword>
<comment type="caution">
    <text evidence="12">The sequence shown here is derived from an EMBL/GenBank/DDBJ whole genome shotgun (WGS) entry which is preliminary data.</text>
</comment>
<evidence type="ECO:0000256" key="7">
    <source>
        <dbReference type="ARBA" id="ARBA00022679"/>
    </source>
</evidence>
<keyword evidence="6" id="KW-0662">Pyridine nucleotide biosynthesis</keyword>
<evidence type="ECO:0000313" key="12">
    <source>
        <dbReference type="EMBL" id="EHP49296.1"/>
    </source>
</evidence>